<dbReference type="GO" id="GO:0009002">
    <property type="term" value="F:serine-type D-Ala-D-Ala carboxypeptidase activity"/>
    <property type="evidence" value="ECO:0007669"/>
    <property type="project" value="UniProtKB-EC"/>
</dbReference>
<evidence type="ECO:0000256" key="1">
    <source>
        <dbReference type="ARBA" id="ARBA00004236"/>
    </source>
</evidence>
<keyword evidence="13 19" id="KW-0472">Membrane</keyword>
<dbReference type="Pfam" id="PF00905">
    <property type="entry name" value="Transpeptidase"/>
    <property type="match status" value="1"/>
</dbReference>
<name>A0A4D7JQJ0_9BACT</name>
<evidence type="ECO:0000256" key="5">
    <source>
        <dbReference type="ARBA" id="ARBA00022475"/>
    </source>
</evidence>
<evidence type="ECO:0000256" key="3">
    <source>
        <dbReference type="ARBA" id="ARBA00007090"/>
    </source>
</evidence>
<dbReference type="Gene3D" id="3.40.710.10">
    <property type="entry name" value="DD-peptidase/beta-lactamase superfamily"/>
    <property type="match status" value="2"/>
</dbReference>
<evidence type="ECO:0000256" key="2">
    <source>
        <dbReference type="ARBA" id="ARBA00004752"/>
    </source>
</evidence>
<dbReference type="Proteomes" id="UP000298616">
    <property type="component" value="Chromosome"/>
</dbReference>
<evidence type="ECO:0000256" key="16">
    <source>
        <dbReference type="ARBA" id="ARBA00034000"/>
    </source>
</evidence>
<keyword evidence="23" id="KW-1185">Reference proteome</keyword>
<comment type="similarity">
    <text evidence="3">In the C-terminal section; belongs to the transpeptidase family.</text>
</comment>
<evidence type="ECO:0000259" key="21">
    <source>
        <dbReference type="Pfam" id="PF00912"/>
    </source>
</evidence>
<reference evidence="22 23" key="1">
    <citation type="submission" date="2018-04" db="EMBL/GenBank/DDBJ databases">
        <title>Complete genome uncultured novel isolate.</title>
        <authorList>
            <person name="Merlino G."/>
        </authorList>
    </citation>
    <scope>NUCLEOTIDE SEQUENCE [LARGE SCALE GENOMIC DNA]</scope>
    <source>
        <strain evidence="23">R1DC9</strain>
    </source>
</reference>
<keyword evidence="19" id="KW-1133">Transmembrane helix</keyword>
<dbReference type="GO" id="GO:0030288">
    <property type="term" value="C:outer membrane-bounded periplasmic space"/>
    <property type="evidence" value="ECO:0007669"/>
    <property type="project" value="TreeGrafter"/>
</dbReference>
<keyword evidence="8" id="KW-0328">Glycosyltransferase</keyword>
<evidence type="ECO:0000256" key="12">
    <source>
        <dbReference type="ARBA" id="ARBA00022984"/>
    </source>
</evidence>
<feature type="domain" description="Glycosyl transferase family 51" evidence="21">
    <location>
        <begin position="76"/>
        <end position="260"/>
    </location>
</feature>
<dbReference type="InterPro" id="IPR050396">
    <property type="entry name" value="Glycosyltr_51/Transpeptidase"/>
</dbReference>
<accession>A0A4D7JQJ0</accession>
<sequence length="769" mass="86874">MNSKIKAINDRFGGLFKKLVKAFWILFIVGTLSLVMLFVAVFQDWGGWFGGMPELASLENAYEENSLASELYSEDGELLGKYYLQNRSPVTYDKLSPNLVNALKAIEDIRFEDHAGIDLKGTLAIPVYNLLGKNRGASTITQQLAKNLFRTNDYEGSLTKDNRLLRRGIAKIKEWIIAVKLERTFTKEEILALYLNTIEYANNTYGIRTAAKYYFDQETDSLTVPQAALFAGILNAPSRYNPKRHPDDALHRRNVVMSQMAKYGFITDEEYDTLRLSDLNLKIVEQTHNDGLAPYFREDARQYLKKWAKENGYDLYRDGLKIYSTINAKMQRYAEEALKEHMTELQKKFIETLRGREPWVDGDFRVIPNFLESRSKNTAQYRAFVNRYGEGDDSVEIMMNTKVPTTVFTWEGEKDTLLSPIDSLSYYKHMLQAGFVAIDPQNGEVKAWVGGNNYKYFQYDHVGQSKRQPGSTFKPFVYTAAIEQGYSPCFEVMDSPYTFHIPGGDPPTWTPSNAEGKYTNEDMTLRQAMARSVNSITANMMDRVTPQRVVNIAQQMGIQSDIDPVPALCLGVSEVTLLELIGAYGTFANLGFWNKPHYITRIEDKNGNIIHEFTPKSVQALSEETAYVMLHMLKGGVEEEGGTALGLSRDVRVDNEIGGKTGTTNNASDGWFVGVTADLVGGAWVGGDEPVIHFRSWYYGQGGKTALPIYDKFMKKVYADEELGVEKRPFPRPTKPITINLNCDTDNEEESDSTTVDDEMIQPDASDFG</sequence>
<dbReference type="PANTHER" id="PTHR32282">
    <property type="entry name" value="BINDING PROTEIN TRANSPEPTIDASE, PUTATIVE-RELATED"/>
    <property type="match status" value="1"/>
</dbReference>
<dbReference type="InterPro" id="IPR012338">
    <property type="entry name" value="Beta-lactam/transpept-like"/>
</dbReference>
<dbReference type="RefSeq" id="WP_137089400.1">
    <property type="nucleotide sequence ID" value="NZ_CP028923.1"/>
</dbReference>
<dbReference type="GO" id="GO:0008955">
    <property type="term" value="F:peptidoglycan glycosyltransferase activity"/>
    <property type="evidence" value="ECO:0007669"/>
    <property type="project" value="UniProtKB-EC"/>
</dbReference>
<evidence type="ECO:0000256" key="4">
    <source>
        <dbReference type="ARBA" id="ARBA00007739"/>
    </source>
</evidence>
<feature type="transmembrane region" description="Helical" evidence="19">
    <location>
        <begin position="21"/>
        <end position="42"/>
    </location>
</feature>
<dbReference type="GO" id="GO:0008360">
    <property type="term" value="P:regulation of cell shape"/>
    <property type="evidence" value="ECO:0007669"/>
    <property type="project" value="UniProtKB-KW"/>
</dbReference>
<evidence type="ECO:0000256" key="6">
    <source>
        <dbReference type="ARBA" id="ARBA00022645"/>
    </source>
</evidence>
<keyword evidence="15" id="KW-0961">Cell wall biogenesis/degradation</keyword>
<evidence type="ECO:0000256" key="7">
    <source>
        <dbReference type="ARBA" id="ARBA00022670"/>
    </source>
</evidence>
<dbReference type="GO" id="GO:0008658">
    <property type="term" value="F:penicillin binding"/>
    <property type="evidence" value="ECO:0007669"/>
    <property type="project" value="InterPro"/>
</dbReference>
<evidence type="ECO:0000256" key="15">
    <source>
        <dbReference type="ARBA" id="ARBA00023316"/>
    </source>
</evidence>
<evidence type="ECO:0000259" key="20">
    <source>
        <dbReference type="Pfam" id="PF00905"/>
    </source>
</evidence>
<keyword evidence="12" id="KW-0573">Peptidoglycan synthesis</keyword>
<comment type="pathway">
    <text evidence="2">Cell wall biogenesis; peptidoglycan biosynthesis.</text>
</comment>
<dbReference type="Gene3D" id="1.10.3810.10">
    <property type="entry name" value="Biosynthetic peptidoglycan transglycosylase-like"/>
    <property type="match status" value="1"/>
</dbReference>
<dbReference type="GO" id="GO:0006508">
    <property type="term" value="P:proteolysis"/>
    <property type="evidence" value="ECO:0007669"/>
    <property type="project" value="UniProtKB-KW"/>
</dbReference>
<keyword evidence="19" id="KW-0812">Transmembrane</keyword>
<dbReference type="EMBL" id="CP028923">
    <property type="protein sequence ID" value="QCK13806.1"/>
    <property type="molecule type" value="Genomic_DNA"/>
</dbReference>
<evidence type="ECO:0000256" key="10">
    <source>
        <dbReference type="ARBA" id="ARBA00022801"/>
    </source>
</evidence>
<evidence type="ECO:0000256" key="9">
    <source>
        <dbReference type="ARBA" id="ARBA00022679"/>
    </source>
</evidence>
<keyword evidence="14" id="KW-0511">Multifunctional enzyme</keyword>
<dbReference type="InterPro" id="IPR001460">
    <property type="entry name" value="PCN-bd_Tpept"/>
</dbReference>
<dbReference type="SUPFAM" id="SSF56601">
    <property type="entry name" value="beta-lactamase/transpeptidase-like"/>
    <property type="match status" value="1"/>
</dbReference>
<keyword evidence="9" id="KW-0808">Transferase</keyword>
<evidence type="ECO:0000256" key="18">
    <source>
        <dbReference type="SAM" id="MobiDB-lite"/>
    </source>
</evidence>
<comment type="catalytic activity">
    <reaction evidence="17">
        <text>[GlcNAc-(1-&gt;4)-Mur2Ac(oyl-L-Ala-gamma-D-Glu-L-Lys-D-Ala-D-Ala)](n)-di-trans,octa-cis-undecaprenyl diphosphate + beta-D-GlcNAc-(1-&gt;4)-Mur2Ac(oyl-L-Ala-gamma-D-Glu-L-Lys-D-Ala-D-Ala)-di-trans,octa-cis-undecaprenyl diphosphate = [GlcNAc-(1-&gt;4)-Mur2Ac(oyl-L-Ala-gamma-D-Glu-L-Lys-D-Ala-D-Ala)](n+1)-di-trans,octa-cis-undecaprenyl diphosphate + di-trans,octa-cis-undecaprenyl diphosphate + H(+)</text>
        <dbReference type="Rhea" id="RHEA:23708"/>
        <dbReference type="Rhea" id="RHEA-COMP:9602"/>
        <dbReference type="Rhea" id="RHEA-COMP:9603"/>
        <dbReference type="ChEBI" id="CHEBI:15378"/>
        <dbReference type="ChEBI" id="CHEBI:58405"/>
        <dbReference type="ChEBI" id="CHEBI:60033"/>
        <dbReference type="ChEBI" id="CHEBI:78435"/>
        <dbReference type="EC" id="2.4.99.28"/>
    </reaction>
</comment>
<dbReference type="InterPro" id="IPR036950">
    <property type="entry name" value="PBP_transglycosylase"/>
</dbReference>
<evidence type="ECO:0000256" key="17">
    <source>
        <dbReference type="ARBA" id="ARBA00049902"/>
    </source>
</evidence>
<comment type="subcellular location">
    <subcellularLocation>
        <location evidence="1">Cell membrane</location>
    </subcellularLocation>
</comment>
<evidence type="ECO:0000313" key="22">
    <source>
        <dbReference type="EMBL" id="QCK13806.1"/>
    </source>
</evidence>
<feature type="compositionally biased region" description="Acidic residues" evidence="18">
    <location>
        <begin position="745"/>
        <end position="761"/>
    </location>
</feature>
<comment type="similarity">
    <text evidence="4">In the N-terminal section; belongs to the glycosyltransferase 51 family.</text>
</comment>
<dbReference type="InterPro" id="IPR023346">
    <property type="entry name" value="Lysozyme-like_dom_sf"/>
</dbReference>
<dbReference type="KEGG" id="fpf:DCC35_03040"/>
<keyword evidence="5" id="KW-1003">Cell membrane</keyword>
<organism evidence="22 23">
    <name type="scientific">Mangrovivirga cuniculi</name>
    <dbReference type="NCBI Taxonomy" id="2715131"/>
    <lineage>
        <taxon>Bacteria</taxon>
        <taxon>Pseudomonadati</taxon>
        <taxon>Bacteroidota</taxon>
        <taxon>Cytophagia</taxon>
        <taxon>Cytophagales</taxon>
        <taxon>Mangrovivirgaceae</taxon>
        <taxon>Mangrovivirga</taxon>
    </lineage>
</organism>
<dbReference type="GO" id="GO:0005886">
    <property type="term" value="C:plasma membrane"/>
    <property type="evidence" value="ECO:0007669"/>
    <property type="project" value="UniProtKB-SubCell"/>
</dbReference>
<feature type="region of interest" description="Disordered" evidence="18">
    <location>
        <begin position="729"/>
        <end position="769"/>
    </location>
</feature>
<dbReference type="PANTHER" id="PTHR32282:SF11">
    <property type="entry name" value="PENICILLIN-BINDING PROTEIN 1B"/>
    <property type="match status" value="1"/>
</dbReference>
<evidence type="ECO:0000313" key="23">
    <source>
        <dbReference type="Proteomes" id="UP000298616"/>
    </source>
</evidence>
<comment type="catalytic activity">
    <reaction evidence="16">
        <text>Preferential cleavage: (Ac)2-L-Lys-D-Ala-|-D-Ala. Also transpeptidation of peptidyl-alanyl moieties that are N-acyl substituents of D-alanine.</text>
        <dbReference type="EC" id="3.4.16.4"/>
    </reaction>
</comment>
<dbReference type="InterPro" id="IPR001264">
    <property type="entry name" value="Glyco_trans_51"/>
</dbReference>
<evidence type="ECO:0000256" key="11">
    <source>
        <dbReference type="ARBA" id="ARBA00022960"/>
    </source>
</evidence>
<evidence type="ECO:0000256" key="8">
    <source>
        <dbReference type="ARBA" id="ARBA00022676"/>
    </source>
</evidence>
<keyword evidence="11" id="KW-0133">Cell shape</keyword>
<keyword evidence="7" id="KW-0645">Protease</keyword>
<proteinExistence type="inferred from homology"/>
<protein>
    <submittedName>
        <fullName evidence="22">Uncharacterized protein</fullName>
    </submittedName>
</protein>
<evidence type="ECO:0000256" key="19">
    <source>
        <dbReference type="SAM" id="Phobius"/>
    </source>
</evidence>
<keyword evidence="6" id="KW-0121">Carboxypeptidase</keyword>
<feature type="domain" description="Penicillin-binding protein transpeptidase" evidence="20">
    <location>
        <begin position="434"/>
        <end position="676"/>
    </location>
</feature>
<gene>
    <name evidence="22" type="ORF">DCC35_03040</name>
</gene>
<dbReference type="Pfam" id="PF00912">
    <property type="entry name" value="Transgly"/>
    <property type="match status" value="1"/>
</dbReference>
<evidence type="ECO:0000256" key="13">
    <source>
        <dbReference type="ARBA" id="ARBA00023136"/>
    </source>
</evidence>
<dbReference type="SUPFAM" id="SSF53955">
    <property type="entry name" value="Lysozyme-like"/>
    <property type="match status" value="1"/>
</dbReference>
<dbReference type="OrthoDB" id="9766909at2"/>
<dbReference type="GO" id="GO:0009252">
    <property type="term" value="P:peptidoglycan biosynthetic process"/>
    <property type="evidence" value="ECO:0007669"/>
    <property type="project" value="UniProtKB-KW"/>
</dbReference>
<evidence type="ECO:0000256" key="14">
    <source>
        <dbReference type="ARBA" id="ARBA00023268"/>
    </source>
</evidence>
<keyword evidence="10" id="KW-0378">Hydrolase</keyword>
<dbReference type="AlphaFoldDB" id="A0A4D7JQJ0"/>
<dbReference type="GO" id="GO:0071555">
    <property type="term" value="P:cell wall organization"/>
    <property type="evidence" value="ECO:0007669"/>
    <property type="project" value="UniProtKB-KW"/>
</dbReference>